<dbReference type="PANTHER" id="PTHR12323:SF0">
    <property type="entry name" value="CALCIUM HOMEOSTASIS ENDOPLASMIC RETICULUM PROTEIN"/>
    <property type="match status" value="1"/>
</dbReference>
<dbReference type="GO" id="GO:0006874">
    <property type="term" value="P:intracellular calcium ion homeostasis"/>
    <property type="evidence" value="ECO:0007669"/>
    <property type="project" value="TreeGrafter"/>
</dbReference>
<dbReference type="InParanoid" id="A0A0D2WTU5"/>
<evidence type="ECO:0000313" key="3">
    <source>
        <dbReference type="EMBL" id="KJE95985.1"/>
    </source>
</evidence>
<feature type="domain" description="CID" evidence="2">
    <location>
        <begin position="180"/>
        <end position="321"/>
    </location>
</feature>
<feature type="compositionally biased region" description="Basic residues" evidence="1">
    <location>
        <begin position="60"/>
        <end position="78"/>
    </location>
</feature>
<feature type="compositionally biased region" description="Gly residues" evidence="1">
    <location>
        <begin position="85"/>
        <end position="95"/>
    </location>
</feature>
<dbReference type="GO" id="GO:0048471">
    <property type="term" value="C:perinuclear region of cytoplasm"/>
    <property type="evidence" value="ECO:0007669"/>
    <property type="project" value="TreeGrafter"/>
</dbReference>
<feature type="compositionally biased region" description="Low complexity" evidence="1">
    <location>
        <begin position="1"/>
        <end position="12"/>
    </location>
</feature>
<evidence type="ECO:0000259" key="2">
    <source>
        <dbReference type="PROSITE" id="PS51391"/>
    </source>
</evidence>
<dbReference type="EMBL" id="KE346370">
    <property type="protein sequence ID" value="KJE95985.1"/>
    <property type="molecule type" value="Genomic_DNA"/>
</dbReference>
<feature type="region of interest" description="Disordered" evidence="1">
    <location>
        <begin position="1"/>
        <end position="181"/>
    </location>
</feature>
<dbReference type="PROSITE" id="PS51391">
    <property type="entry name" value="CID"/>
    <property type="match status" value="1"/>
</dbReference>
<organism evidence="3 4">
    <name type="scientific">Capsaspora owczarzaki (strain ATCC 30864)</name>
    <dbReference type="NCBI Taxonomy" id="595528"/>
    <lineage>
        <taxon>Eukaryota</taxon>
        <taxon>Filasterea</taxon>
        <taxon>Capsaspora</taxon>
    </lineage>
</organism>
<feature type="compositionally biased region" description="Low complexity" evidence="1">
    <location>
        <begin position="35"/>
        <end position="49"/>
    </location>
</feature>
<feature type="compositionally biased region" description="Low complexity" evidence="1">
    <location>
        <begin position="116"/>
        <end position="127"/>
    </location>
</feature>
<feature type="compositionally biased region" description="Low complexity" evidence="1">
    <location>
        <begin position="411"/>
        <end position="427"/>
    </location>
</feature>
<dbReference type="AlphaFoldDB" id="A0A0D2WTU5"/>
<proteinExistence type="predicted"/>
<name>A0A0D2WTU5_CAPO3</name>
<dbReference type="PANTHER" id="PTHR12323">
    <property type="entry name" value="SR-RELATED CTD ASSOCIATED FACTOR 6"/>
    <property type="match status" value="1"/>
</dbReference>
<protein>
    <recommendedName>
        <fullName evidence="2">CID domain-containing protein</fullName>
    </recommendedName>
</protein>
<sequence length="427" mass="48075">MQQPSSHSGGAPYYPPPPNQPMHPGHYPQHHAHPQHAQQYPHHAQYAQYPPQPGYDYQHHSHHSHQPHHQHHQHHPQHHQYQAHYGGGSIGGGNPSGSWPPAGDPNARHPHHAHPHPQQQQQQQQQQSYNMADQSQMAHPDQHHHQHHYPMAPPPAPPQSCTSSQYHPTQPVAAARPPPAPPLDFSKLSEFIRALHLQITDTIIADAREWVLANVHSPSEMDAIATFFVAAITSKSAPLELKIKLLYLVTDLFHHASQRSMFGLIDAFDAHMGSLFRHIADTPLKQEAYQQLVTLLGFWRHNQFLSPQRFAEVDTIMHTISPVRLSIHDLENASAYHRLPAGLMVPLVKPSDQDYASIQPRDIVPLSGLGEPSDEMQAALSRFYTPDEQRLDDQGWERGVLSAFYDKKRANAPAPSSASSTSRSRRR</sequence>
<feature type="region of interest" description="Disordered" evidence="1">
    <location>
        <begin position="407"/>
        <end position="427"/>
    </location>
</feature>
<gene>
    <name evidence="3" type="ORF">CAOG_006363</name>
</gene>
<feature type="compositionally biased region" description="Polar residues" evidence="1">
    <location>
        <begin position="128"/>
        <end position="137"/>
    </location>
</feature>
<accession>A0A0D2WTU5</accession>
<dbReference type="InterPro" id="IPR056721">
    <property type="entry name" value="DUF7819"/>
</dbReference>
<reference evidence="4" key="1">
    <citation type="submission" date="2011-02" db="EMBL/GenBank/DDBJ databases">
        <title>The Genome Sequence of Capsaspora owczarzaki ATCC 30864.</title>
        <authorList>
            <person name="Russ C."/>
            <person name="Cuomo C."/>
            <person name="Burger G."/>
            <person name="Gray M.W."/>
            <person name="Holland P.W.H."/>
            <person name="King N."/>
            <person name="Lang F.B.F."/>
            <person name="Roger A.J."/>
            <person name="Ruiz-Trillo I."/>
            <person name="Young S.K."/>
            <person name="Zeng Q."/>
            <person name="Gargeya S."/>
            <person name="Alvarado L."/>
            <person name="Berlin A."/>
            <person name="Chapman S.B."/>
            <person name="Chen Z."/>
            <person name="Freedman E."/>
            <person name="Gellesch M."/>
            <person name="Goldberg J."/>
            <person name="Griggs A."/>
            <person name="Gujja S."/>
            <person name="Heilman E."/>
            <person name="Heiman D."/>
            <person name="Howarth C."/>
            <person name="Mehta T."/>
            <person name="Neiman D."/>
            <person name="Pearson M."/>
            <person name="Roberts A."/>
            <person name="Saif S."/>
            <person name="Shea T."/>
            <person name="Shenoy N."/>
            <person name="Sisk P."/>
            <person name="Stolte C."/>
            <person name="Sykes S."/>
            <person name="White J."/>
            <person name="Yandava C."/>
            <person name="Haas B."/>
            <person name="Nusbaum C."/>
            <person name="Birren B."/>
        </authorList>
    </citation>
    <scope>NUCLEOTIDE SEQUENCE</scope>
    <source>
        <strain evidence="4">ATCC 30864</strain>
    </source>
</reference>
<evidence type="ECO:0000256" key="1">
    <source>
        <dbReference type="SAM" id="MobiDB-lite"/>
    </source>
</evidence>
<dbReference type="Gene3D" id="1.25.40.90">
    <property type="match status" value="1"/>
</dbReference>
<dbReference type="Pfam" id="PF25127">
    <property type="entry name" value="DUF7819"/>
    <property type="match status" value="1"/>
</dbReference>
<dbReference type="PhylomeDB" id="A0A0D2WTU5"/>
<dbReference type="InterPro" id="IPR006569">
    <property type="entry name" value="CID_dom"/>
</dbReference>
<dbReference type="Proteomes" id="UP000008743">
    <property type="component" value="Unassembled WGS sequence"/>
</dbReference>
<dbReference type="Pfam" id="PF04818">
    <property type="entry name" value="CID"/>
    <property type="match status" value="1"/>
</dbReference>
<dbReference type="eggNOG" id="KOG4368">
    <property type="taxonomic scope" value="Eukaryota"/>
</dbReference>
<dbReference type="InterPro" id="IPR008942">
    <property type="entry name" value="ENTH_VHS"/>
</dbReference>
<keyword evidence="4" id="KW-1185">Reference proteome</keyword>
<dbReference type="OrthoDB" id="21470at2759"/>
<dbReference type="RefSeq" id="XP_004345112.1">
    <property type="nucleotide sequence ID" value="XM_004345062.2"/>
</dbReference>
<dbReference type="STRING" id="595528.A0A0D2WTU5"/>
<evidence type="ECO:0000313" key="4">
    <source>
        <dbReference type="Proteomes" id="UP000008743"/>
    </source>
</evidence>